<accession>A0A2S6IEZ6</accession>
<dbReference type="InterPro" id="IPR019292">
    <property type="entry name" value="McrC"/>
</dbReference>
<keyword evidence="2" id="KW-1185">Reference proteome</keyword>
<proteinExistence type="predicted"/>
<organism evidence="1 2">
    <name type="scientific">Nonlabens xylanidelens</name>
    <dbReference type="NCBI Taxonomy" id="191564"/>
    <lineage>
        <taxon>Bacteria</taxon>
        <taxon>Pseudomonadati</taxon>
        <taxon>Bacteroidota</taxon>
        <taxon>Flavobacteriia</taxon>
        <taxon>Flavobacteriales</taxon>
        <taxon>Flavobacteriaceae</taxon>
        <taxon>Nonlabens</taxon>
    </lineage>
</organism>
<dbReference type="PANTHER" id="PTHR38733">
    <property type="entry name" value="PROTEIN MCRC"/>
    <property type="match status" value="1"/>
</dbReference>
<dbReference type="RefSeq" id="WP_104516668.1">
    <property type="nucleotide sequence ID" value="NZ_MQVW01000014.1"/>
</dbReference>
<gene>
    <name evidence="1" type="ORF">LY01_02865</name>
</gene>
<keyword evidence="1" id="KW-0540">Nuclease</keyword>
<keyword evidence="1" id="KW-0378">Hydrolase</keyword>
<protein>
    <submittedName>
        <fullName evidence="1">5-methylcytosine-specific restriction endonuclease McrBC regulatory subunit McrC</fullName>
    </submittedName>
</protein>
<dbReference type="GO" id="GO:0004519">
    <property type="term" value="F:endonuclease activity"/>
    <property type="evidence" value="ECO:0007669"/>
    <property type="project" value="UniProtKB-KW"/>
</dbReference>
<dbReference type="PANTHER" id="PTHR38733:SF1">
    <property type="entry name" value="TYPE IV METHYL-DIRECTED RESTRICTION ENZYME ECOKMCRBC"/>
    <property type="match status" value="1"/>
</dbReference>
<name>A0A2S6IEZ6_9FLAO</name>
<keyword evidence="1" id="KW-0255">Endonuclease</keyword>
<dbReference type="Pfam" id="PF10117">
    <property type="entry name" value="McrBC"/>
    <property type="match status" value="1"/>
</dbReference>
<evidence type="ECO:0000313" key="1">
    <source>
        <dbReference type="EMBL" id="PPK92779.1"/>
    </source>
</evidence>
<dbReference type="EMBL" id="PTJE01000009">
    <property type="protein sequence ID" value="PPK92779.1"/>
    <property type="molecule type" value="Genomic_DNA"/>
</dbReference>
<sequence>MKISVPTNHNFYEECALNEVQLKEQFGTRKVSDFKKLKEQLFSSTYTFSNKNRSLKKLQIFGFKNNRNRLQDEEELILKLYSKENDSFSKEFIIQTGLFAGVVYHKGYQFNIVTPFGDTFLKRMLNFVNDIYIDNKLTNANKTQDINEFQNIIAYLFIQSLEKAAVLGLPKVYQTTKERSNKVRGKVDINSYIRQDIPFTGKLTSIYREQKYVQEIIDVLYVACLTLEKKFGKDIHQKILGVFQLLKQHYSGVFPQSLIIKKAINHSVLQNPVFRSFRKVLEYAEIILKEQNLLMSNIENKLTTTGYLFDISQLFEVYLEKLLSRYFKDWYVSGQEEIQVYEGLFFKRKMLPDILLKHKYSNKIIVFDAKFKTMRLQKRDLDRSDFYQIHSYAQYYAPNNIIAGLIYPLRKQLNIDKSHAANIFNNPFHKSKFIVDGIYVNREMSLEDIRDSENKFLFRIEKTINEVLSLSDNLIDH</sequence>
<dbReference type="AlphaFoldDB" id="A0A2S6IEZ6"/>
<dbReference type="Proteomes" id="UP000239002">
    <property type="component" value="Unassembled WGS sequence"/>
</dbReference>
<comment type="caution">
    <text evidence="1">The sequence shown here is derived from an EMBL/GenBank/DDBJ whole genome shotgun (WGS) entry which is preliminary data.</text>
</comment>
<reference evidence="1 2" key="1">
    <citation type="submission" date="2018-02" db="EMBL/GenBank/DDBJ databases">
        <title>Genomic Encyclopedia of Archaeal and Bacterial Type Strains, Phase II (KMG-II): from individual species to whole genera.</title>
        <authorList>
            <person name="Goeker M."/>
        </authorList>
    </citation>
    <scope>NUCLEOTIDE SEQUENCE [LARGE SCALE GENOMIC DNA]</scope>
    <source>
        <strain evidence="1 2">DSM 16809</strain>
    </source>
</reference>
<evidence type="ECO:0000313" key="2">
    <source>
        <dbReference type="Proteomes" id="UP000239002"/>
    </source>
</evidence>
<dbReference type="OrthoDB" id="5366176at2"/>